<reference evidence="2" key="1">
    <citation type="submission" date="2022-05" db="EMBL/GenBank/DDBJ databases">
        <title>Schlegelella sp. nov., isolated from mangrove soil.</title>
        <authorList>
            <person name="Liu Y."/>
            <person name="Ge X."/>
            <person name="Liu W."/>
        </authorList>
    </citation>
    <scope>NUCLEOTIDE SEQUENCE</scope>
    <source>
        <strain evidence="2">S2-27</strain>
    </source>
</reference>
<dbReference type="EMBL" id="JAMKFE010000005">
    <property type="protein sequence ID" value="MCM5680016.1"/>
    <property type="molecule type" value="Genomic_DNA"/>
</dbReference>
<dbReference type="InterPro" id="IPR013078">
    <property type="entry name" value="His_Pase_superF_clade-1"/>
</dbReference>
<protein>
    <submittedName>
        <fullName evidence="2">Histidine phosphatase family protein</fullName>
    </submittedName>
</protein>
<evidence type="ECO:0000256" key="1">
    <source>
        <dbReference type="ARBA" id="ARBA00022801"/>
    </source>
</evidence>
<evidence type="ECO:0000313" key="3">
    <source>
        <dbReference type="Proteomes" id="UP001165541"/>
    </source>
</evidence>
<accession>A0ABT0YMQ9</accession>
<dbReference type="SMART" id="SM00855">
    <property type="entry name" value="PGAM"/>
    <property type="match status" value="1"/>
</dbReference>
<proteinExistence type="predicted"/>
<name>A0ABT0YMQ9_9BURK</name>
<gene>
    <name evidence="2" type="ORF">M8A51_10775</name>
</gene>
<dbReference type="InterPro" id="IPR051021">
    <property type="entry name" value="Mito_Ser/Thr_phosphatase"/>
</dbReference>
<dbReference type="PANTHER" id="PTHR20935">
    <property type="entry name" value="PHOSPHOGLYCERATE MUTASE-RELATED"/>
    <property type="match status" value="1"/>
</dbReference>
<dbReference type="InterPro" id="IPR029033">
    <property type="entry name" value="His_PPase_superfam"/>
</dbReference>
<evidence type="ECO:0000313" key="2">
    <source>
        <dbReference type="EMBL" id="MCM5680016.1"/>
    </source>
</evidence>
<dbReference type="SUPFAM" id="SSF53254">
    <property type="entry name" value="Phosphoglycerate mutase-like"/>
    <property type="match status" value="1"/>
</dbReference>
<dbReference type="CDD" id="cd07067">
    <property type="entry name" value="HP_PGM_like"/>
    <property type="match status" value="1"/>
</dbReference>
<comment type="caution">
    <text evidence="2">The sequence shown here is derived from an EMBL/GenBank/DDBJ whole genome shotgun (WGS) entry which is preliminary data.</text>
</comment>
<dbReference type="Proteomes" id="UP001165541">
    <property type="component" value="Unassembled WGS sequence"/>
</dbReference>
<organism evidence="2 3">
    <name type="scientific">Caldimonas mangrovi</name>
    <dbReference type="NCBI Taxonomy" id="2944811"/>
    <lineage>
        <taxon>Bacteria</taxon>
        <taxon>Pseudomonadati</taxon>
        <taxon>Pseudomonadota</taxon>
        <taxon>Betaproteobacteria</taxon>
        <taxon>Burkholderiales</taxon>
        <taxon>Sphaerotilaceae</taxon>
        <taxon>Caldimonas</taxon>
    </lineage>
</organism>
<dbReference type="Gene3D" id="3.40.50.1240">
    <property type="entry name" value="Phosphoglycerate mutase-like"/>
    <property type="match status" value="1"/>
</dbReference>
<keyword evidence="3" id="KW-1185">Reference proteome</keyword>
<sequence length="245" mass="26956">MSAQGEPSPPRWPQRRRIYLMRHGSVDYFLPDGTPVPPDTVPLNDLGREQADAAGELFAVAGVRFDRVVVSGLPRTVETAERVLAAAAQALALQVDPRLQEIRPGRLADIPRDAMRQAFLGAFQGFADESARFLGGESVGEMLDRILPPFQELLADDGWQQALLVLHGGVNRGLLSYLLAGQRCFLGRMEQAPACINVVDIGADDSVVRAVNLAPTQWLHERERYTTMEKLLAQYLRLEGSSPKS</sequence>
<dbReference type="RefSeq" id="WP_251778236.1">
    <property type="nucleotide sequence ID" value="NZ_JAMKFE010000005.1"/>
</dbReference>
<dbReference type="Pfam" id="PF00300">
    <property type="entry name" value="His_Phos_1"/>
    <property type="match status" value="1"/>
</dbReference>
<keyword evidence="1" id="KW-0378">Hydrolase</keyword>